<reference evidence="2 3" key="1">
    <citation type="journal article" date="2018" name="Mol. Genet. Genomics">
        <title>The red deer Cervus elaphus genome CerEla1.0: sequencing, annotating, genes, and chromosomes.</title>
        <authorList>
            <person name="Bana N.A."/>
            <person name="Nyiri A."/>
            <person name="Nagy J."/>
            <person name="Frank K."/>
            <person name="Nagy T."/>
            <person name="Steger V."/>
            <person name="Schiller M."/>
            <person name="Lakatos P."/>
            <person name="Sugar L."/>
            <person name="Horn P."/>
            <person name="Barta E."/>
            <person name="Orosz L."/>
        </authorList>
    </citation>
    <scope>NUCLEOTIDE SEQUENCE [LARGE SCALE GENOMIC DNA]</scope>
    <source>
        <strain evidence="2">Hungarian</strain>
    </source>
</reference>
<comment type="caution">
    <text evidence="2">The sequence shown here is derived from an EMBL/GenBank/DDBJ whole genome shotgun (WGS) entry which is preliminary data.</text>
</comment>
<gene>
    <name evidence="2" type="ORF">Celaphus_00007725</name>
</gene>
<feature type="region of interest" description="Disordered" evidence="1">
    <location>
        <begin position="26"/>
        <end position="62"/>
    </location>
</feature>
<accession>A0A212CBM7</accession>
<proteinExistence type="predicted"/>
<evidence type="ECO:0000256" key="1">
    <source>
        <dbReference type="SAM" id="MobiDB-lite"/>
    </source>
</evidence>
<dbReference type="OrthoDB" id="434324at2759"/>
<evidence type="ECO:0000313" key="2">
    <source>
        <dbReference type="EMBL" id="OWK03390.1"/>
    </source>
</evidence>
<protein>
    <submittedName>
        <fullName evidence="2">Uncharacterized protein</fullName>
    </submittedName>
</protein>
<sequence>MWMPLPISTSAGPSWITRCRPRTSPAPCLGHRVPASRGMTPEARGQLAAGRSSSCSSLAPRPPRAGCTLTTMAYTTRVRRWVA</sequence>
<dbReference type="EMBL" id="MKHE01000023">
    <property type="protein sequence ID" value="OWK03390.1"/>
    <property type="molecule type" value="Genomic_DNA"/>
</dbReference>
<name>A0A212CBM7_CEREH</name>
<keyword evidence="3" id="KW-1185">Reference proteome</keyword>
<organism evidence="2 3">
    <name type="scientific">Cervus elaphus hippelaphus</name>
    <name type="common">European red deer</name>
    <dbReference type="NCBI Taxonomy" id="46360"/>
    <lineage>
        <taxon>Eukaryota</taxon>
        <taxon>Metazoa</taxon>
        <taxon>Chordata</taxon>
        <taxon>Craniata</taxon>
        <taxon>Vertebrata</taxon>
        <taxon>Euteleostomi</taxon>
        <taxon>Mammalia</taxon>
        <taxon>Eutheria</taxon>
        <taxon>Laurasiatheria</taxon>
        <taxon>Artiodactyla</taxon>
        <taxon>Ruminantia</taxon>
        <taxon>Pecora</taxon>
        <taxon>Cervidae</taxon>
        <taxon>Cervinae</taxon>
        <taxon>Cervus</taxon>
    </lineage>
</organism>
<dbReference type="AlphaFoldDB" id="A0A212CBM7"/>
<dbReference type="Proteomes" id="UP000242450">
    <property type="component" value="Chromosome 23"/>
</dbReference>
<evidence type="ECO:0000313" key="3">
    <source>
        <dbReference type="Proteomes" id="UP000242450"/>
    </source>
</evidence>